<keyword evidence="2" id="KW-1185">Reference proteome</keyword>
<accession>A0A164VBE5</accession>
<reference evidence="1 2" key="1">
    <citation type="submission" date="2016-03" db="EMBL/GenBank/DDBJ databases">
        <title>EvidentialGene: Evidence-directed Construction of Genes on Genomes.</title>
        <authorList>
            <person name="Gilbert D.G."/>
            <person name="Choi J.-H."/>
            <person name="Mockaitis K."/>
            <person name="Colbourne J."/>
            <person name="Pfrender M."/>
        </authorList>
    </citation>
    <scope>NUCLEOTIDE SEQUENCE [LARGE SCALE GENOMIC DNA]</scope>
    <source>
        <strain evidence="1 2">Xinb3</strain>
        <tissue evidence="1">Complete organism</tissue>
    </source>
</reference>
<gene>
    <name evidence="1" type="ORF">APZ42_022958</name>
</gene>
<dbReference type="EMBL" id="LRGB01001363">
    <property type="protein sequence ID" value="KZS12156.1"/>
    <property type="molecule type" value="Genomic_DNA"/>
</dbReference>
<dbReference type="AlphaFoldDB" id="A0A164VBE5"/>
<name>A0A164VBE5_9CRUS</name>
<evidence type="ECO:0000313" key="1">
    <source>
        <dbReference type="EMBL" id="KZS12156.1"/>
    </source>
</evidence>
<organism evidence="1 2">
    <name type="scientific">Daphnia magna</name>
    <dbReference type="NCBI Taxonomy" id="35525"/>
    <lineage>
        <taxon>Eukaryota</taxon>
        <taxon>Metazoa</taxon>
        <taxon>Ecdysozoa</taxon>
        <taxon>Arthropoda</taxon>
        <taxon>Crustacea</taxon>
        <taxon>Branchiopoda</taxon>
        <taxon>Diplostraca</taxon>
        <taxon>Cladocera</taxon>
        <taxon>Anomopoda</taxon>
        <taxon>Daphniidae</taxon>
        <taxon>Daphnia</taxon>
    </lineage>
</organism>
<proteinExistence type="predicted"/>
<evidence type="ECO:0000313" key="2">
    <source>
        <dbReference type="Proteomes" id="UP000076858"/>
    </source>
</evidence>
<comment type="caution">
    <text evidence="1">The sequence shown here is derived from an EMBL/GenBank/DDBJ whole genome shotgun (WGS) entry which is preliminary data.</text>
</comment>
<sequence>MEYCQSLQKKKPAITRKLFQFFQRIHIVTYPTIRVFHLVVPNLSVVFQFYLEIFVERHSAITHIQIRPIDLILCNQTLRKKRRAFTKVVTAFCIDLLHTKSKGSLTHLHPPFMEHDKTFSNS</sequence>
<dbReference type="Proteomes" id="UP000076858">
    <property type="component" value="Unassembled WGS sequence"/>
</dbReference>
<protein>
    <submittedName>
        <fullName evidence="1">Uncharacterized protein</fullName>
    </submittedName>
</protein>